<evidence type="ECO:0000256" key="1">
    <source>
        <dbReference type="ARBA" id="ARBA00022898"/>
    </source>
</evidence>
<dbReference type="SUPFAM" id="SSF53383">
    <property type="entry name" value="PLP-dependent transferases"/>
    <property type="match status" value="1"/>
</dbReference>
<comment type="similarity">
    <text evidence="2 3">Belongs to the DegT/DnrJ/EryC1 family.</text>
</comment>
<dbReference type="EMBL" id="BTRJ01000030">
    <property type="protein sequence ID" value="GMR28557.1"/>
    <property type="molecule type" value="Genomic_DNA"/>
</dbReference>
<name>A0ABQ6QED5_9GAMM</name>
<dbReference type="InterPro" id="IPR015421">
    <property type="entry name" value="PyrdxlP-dep_Trfase_major"/>
</dbReference>
<dbReference type="Proteomes" id="UP001306668">
    <property type="component" value="Unassembled WGS sequence"/>
</dbReference>
<dbReference type="Pfam" id="PF01041">
    <property type="entry name" value="DegT_DnrJ_EryC1"/>
    <property type="match status" value="1"/>
</dbReference>
<keyword evidence="4" id="KW-0808">Transferase</keyword>
<accession>A0ABQ6QED5</accession>
<dbReference type="RefSeq" id="WP_111008202.1">
    <property type="nucleotide sequence ID" value="NZ_BTRJ01000030.1"/>
</dbReference>
<dbReference type="Gene3D" id="3.40.640.10">
    <property type="entry name" value="Type I PLP-dependent aspartate aminotransferase-like (Major domain)"/>
    <property type="match status" value="1"/>
</dbReference>
<comment type="caution">
    <text evidence="4">The sequence shown here is derived from an EMBL/GenBank/DDBJ whole genome shotgun (WGS) entry which is preliminary data.</text>
</comment>
<evidence type="ECO:0000313" key="5">
    <source>
        <dbReference type="Proteomes" id="UP001306668"/>
    </source>
</evidence>
<evidence type="ECO:0000256" key="3">
    <source>
        <dbReference type="RuleBase" id="RU004508"/>
    </source>
</evidence>
<dbReference type="PANTHER" id="PTHR30244">
    <property type="entry name" value="TRANSAMINASE"/>
    <property type="match status" value="1"/>
</dbReference>
<evidence type="ECO:0000313" key="4">
    <source>
        <dbReference type="EMBL" id="GMR28557.1"/>
    </source>
</evidence>
<evidence type="ECO:0000256" key="2">
    <source>
        <dbReference type="ARBA" id="ARBA00037999"/>
    </source>
</evidence>
<keyword evidence="5" id="KW-1185">Reference proteome</keyword>
<dbReference type="InterPro" id="IPR015424">
    <property type="entry name" value="PyrdxlP-dep_Trfase"/>
</dbReference>
<keyword evidence="1 3" id="KW-0663">Pyridoxal phosphate</keyword>
<protein>
    <submittedName>
        <fullName evidence="4">Aminotransferase class I/II-fold pyridoxal phosphate-dependent enzyme</fullName>
    </submittedName>
</protein>
<keyword evidence="4" id="KW-0032">Aminotransferase</keyword>
<gene>
    <name evidence="4" type="ORF">STENOSP10_27770</name>
</gene>
<dbReference type="GO" id="GO:0008483">
    <property type="term" value="F:transaminase activity"/>
    <property type="evidence" value="ECO:0007669"/>
    <property type="project" value="UniProtKB-KW"/>
</dbReference>
<dbReference type="PANTHER" id="PTHR30244:SF9">
    <property type="entry name" value="PROTEIN RV3402C"/>
    <property type="match status" value="1"/>
</dbReference>
<dbReference type="PIRSF" id="PIRSF000390">
    <property type="entry name" value="PLP_StrS"/>
    <property type="match status" value="1"/>
</dbReference>
<dbReference type="InterPro" id="IPR000653">
    <property type="entry name" value="DegT/StrS_aminotransferase"/>
</dbReference>
<proteinExistence type="inferred from homology"/>
<sequence>MRRIPLLIPRMPSADKVYPYLRKIDQNRIYTNYGPLNAEFEQRLATELGQGLEPAHLTTVSNCTVGLELAIQALALRAGARVLLPSLTFVATATAIVRVGATPLFSDIDPSGWCLTPAIAEEALARGEIFDLVMPVSTFGKQHDVTAWDDFSAKTGIPVLIDAAGAFGNQPIGRTTDVVFSFHATKSIGSGEGGLIVSFNAERIRRIRQLANFGIDAARGELIGLGTNGKLSEYHAAVGLAALDEWPDIVEQRRELHARYLRKLQQACPSVGLQEKDPDGIYPLLPVLLPDGVDALAIGDALREQGIDTRRWYCPPLHAHGVLAHFDRSDSLGVTAAIGDRILGLPFFAGITDEEIGTVVDSLARAISTETAGVVQ</sequence>
<reference evidence="5" key="1">
    <citation type="submission" date="2023-07" db="EMBL/GenBank/DDBJ databases">
        <title>Genome sequence of Stenotrophomonas sp. Alg010 isolated from Sargassum waste.</title>
        <authorList>
            <person name="Mohapatra"/>
            <person name="B.R."/>
        </authorList>
    </citation>
    <scope>NUCLEOTIDE SEQUENCE [LARGE SCALE GENOMIC DNA]</scope>
    <source>
        <strain evidence="5">Alg010</strain>
    </source>
</reference>
<organism evidence="4 5">
    <name type="scientific">Stenotrophomonas sepilia</name>
    <dbReference type="NCBI Taxonomy" id="2860290"/>
    <lineage>
        <taxon>Bacteria</taxon>
        <taxon>Pseudomonadati</taxon>
        <taxon>Pseudomonadota</taxon>
        <taxon>Gammaproteobacteria</taxon>
        <taxon>Lysobacterales</taxon>
        <taxon>Lysobacteraceae</taxon>
        <taxon>Stenotrophomonas</taxon>
        <taxon>Stenotrophomonas maltophilia group</taxon>
    </lineage>
</organism>